<dbReference type="SUPFAM" id="SSF56553">
    <property type="entry name" value="Insert subdomain of RNA polymerase alpha subunit"/>
    <property type="match status" value="1"/>
</dbReference>
<dbReference type="Pfam" id="PF03118">
    <property type="entry name" value="RNA_pol_A_CTD"/>
    <property type="match status" value="1"/>
</dbReference>
<dbReference type="HAMAP" id="MF_00059">
    <property type="entry name" value="RNApol_bact_RpoA"/>
    <property type="match status" value="1"/>
</dbReference>
<dbReference type="Gene3D" id="2.170.120.12">
    <property type="entry name" value="DNA-directed RNA polymerase, insert domain"/>
    <property type="match status" value="1"/>
</dbReference>
<evidence type="ECO:0000256" key="9">
    <source>
        <dbReference type="ARBA" id="ARBA00033070"/>
    </source>
</evidence>
<comment type="domain">
    <text evidence="11">The N-terminal domain is essential for RNAP assembly and basal transcription, whereas the C-terminal domain is involved in interaction with transcriptional regulators and with upstream promoter elements.</text>
</comment>
<evidence type="ECO:0000256" key="11">
    <source>
        <dbReference type="HAMAP-Rule" id="MF_00059"/>
    </source>
</evidence>
<dbReference type="GO" id="GO:0000428">
    <property type="term" value="C:DNA-directed RNA polymerase complex"/>
    <property type="evidence" value="ECO:0007669"/>
    <property type="project" value="UniProtKB-KW"/>
</dbReference>
<evidence type="ECO:0000256" key="7">
    <source>
        <dbReference type="ARBA" id="ARBA00023163"/>
    </source>
</evidence>
<comment type="caution">
    <text evidence="13">The sequence shown here is derived from an EMBL/GenBank/DDBJ whole genome shotgun (WGS) entry which is preliminary data.</text>
</comment>
<dbReference type="Gene3D" id="3.30.1360.10">
    <property type="entry name" value="RNA polymerase, RBP11-like subunit"/>
    <property type="match status" value="1"/>
</dbReference>
<evidence type="ECO:0000259" key="12">
    <source>
        <dbReference type="SMART" id="SM00662"/>
    </source>
</evidence>
<dbReference type="InterPro" id="IPR011263">
    <property type="entry name" value="DNA-dir_RNA_pol_RpoA/D/Rpb3"/>
</dbReference>
<comment type="similarity">
    <text evidence="1 11">Belongs to the RNA polymerase alpha chain family.</text>
</comment>
<dbReference type="EMBL" id="LCEY01000002">
    <property type="protein sequence ID" value="KKS81033.1"/>
    <property type="molecule type" value="Genomic_DNA"/>
</dbReference>
<dbReference type="Proteomes" id="UP000034611">
    <property type="component" value="Unassembled WGS sequence"/>
</dbReference>
<accession>A0A0G1F2J7</accession>
<dbReference type="EC" id="2.7.7.6" evidence="2 11"/>
<dbReference type="GO" id="GO:0003677">
    <property type="term" value="F:DNA binding"/>
    <property type="evidence" value="ECO:0007669"/>
    <property type="project" value="UniProtKB-UniRule"/>
</dbReference>
<name>A0A0G1F2J7_9BACT</name>
<dbReference type="InterPro" id="IPR036603">
    <property type="entry name" value="RBP11-like"/>
</dbReference>
<proteinExistence type="inferred from homology"/>
<keyword evidence="7 11" id="KW-0804">Transcription</keyword>
<evidence type="ECO:0000256" key="3">
    <source>
        <dbReference type="ARBA" id="ARBA00015972"/>
    </source>
</evidence>
<evidence type="ECO:0000256" key="4">
    <source>
        <dbReference type="ARBA" id="ARBA00022478"/>
    </source>
</evidence>
<keyword evidence="4 11" id="KW-0240">DNA-directed RNA polymerase</keyword>
<dbReference type="InterPro" id="IPR011260">
    <property type="entry name" value="RNAP_asu_C"/>
</dbReference>
<dbReference type="CDD" id="cd06928">
    <property type="entry name" value="RNAP_alpha_NTD"/>
    <property type="match status" value="1"/>
</dbReference>
<comment type="catalytic activity">
    <reaction evidence="10 11">
        <text>RNA(n) + a ribonucleoside 5'-triphosphate = RNA(n+1) + diphosphate</text>
        <dbReference type="Rhea" id="RHEA:21248"/>
        <dbReference type="Rhea" id="RHEA-COMP:14527"/>
        <dbReference type="Rhea" id="RHEA-COMP:17342"/>
        <dbReference type="ChEBI" id="CHEBI:33019"/>
        <dbReference type="ChEBI" id="CHEBI:61557"/>
        <dbReference type="ChEBI" id="CHEBI:140395"/>
        <dbReference type="EC" id="2.7.7.6"/>
    </reaction>
</comment>
<keyword evidence="5 11" id="KW-0808">Transferase</keyword>
<feature type="region of interest" description="Alpha N-terminal domain (alpha-NTD)" evidence="11">
    <location>
        <begin position="1"/>
        <end position="226"/>
    </location>
</feature>
<reference evidence="13 14" key="1">
    <citation type="journal article" date="2015" name="Nature">
        <title>rRNA introns, odd ribosomes, and small enigmatic genomes across a large radiation of phyla.</title>
        <authorList>
            <person name="Brown C.T."/>
            <person name="Hug L.A."/>
            <person name="Thomas B.C."/>
            <person name="Sharon I."/>
            <person name="Castelle C.J."/>
            <person name="Singh A."/>
            <person name="Wilkins M.J."/>
            <person name="Williams K.H."/>
            <person name="Banfield J.F."/>
        </authorList>
    </citation>
    <scope>NUCLEOTIDE SEQUENCE [LARGE SCALE GENOMIC DNA]</scope>
</reference>
<dbReference type="Gene3D" id="1.10.150.20">
    <property type="entry name" value="5' to 3' exonuclease, C-terminal subdomain"/>
    <property type="match status" value="1"/>
</dbReference>
<evidence type="ECO:0000256" key="6">
    <source>
        <dbReference type="ARBA" id="ARBA00022695"/>
    </source>
</evidence>
<dbReference type="GO" id="GO:0005737">
    <property type="term" value="C:cytoplasm"/>
    <property type="evidence" value="ECO:0007669"/>
    <property type="project" value="UniProtKB-ARBA"/>
</dbReference>
<dbReference type="AlphaFoldDB" id="A0A0G1F2J7"/>
<dbReference type="SUPFAM" id="SSF55257">
    <property type="entry name" value="RBP11-like subunits of RNA polymerase"/>
    <property type="match status" value="1"/>
</dbReference>
<evidence type="ECO:0000256" key="8">
    <source>
        <dbReference type="ARBA" id="ARBA00032524"/>
    </source>
</evidence>
<dbReference type="FunFam" id="2.170.120.12:FF:000001">
    <property type="entry name" value="DNA-directed RNA polymerase subunit alpha"/>
    <property type="match status" value="1"/>
</dbReference>
<feature type="region of interest" description="Alpha C-terminal domain (alpha-CTD)" evidence="11">
    <location>
        <begin position="237"/>
        <end position="305"/>
    </location>
</feature>
<comment type="subunit">
    <text evidence="11">Homodimer. The RNAP catalytic core consists of 2 alpha, 1 beta, 1 beta' and 1 omega subunit. When a sigma factor is associated with the core the holoenzyme is formed, which can initiate transcription.</text>
</comment>
<dbReference type="Pfam" id="PF01193">
    <property type="entry name" value="RNA_pol_L"/>
    <property type="match status" value="1"/>
</dbReference>
<evidence type="ECO:0000313" key="13">
    <source>
        <dbReference type="EMBL" id="KKS81033.1"/>
    </source>
</evidence>
<feature type="domain" description="DNA-directed RNA polymerase RpoA/D/Rpb3-type" evidence="12">
    <location>
        <begin position="17"/>
        <end position="222"/>
    </location>
</feature>
<dbReference type="InterPro" id="IPR011262">
    <property type="entry name" value="DNA-dir_RNA_pol_insert"/>
</dbReference>
<dbReference type="NCBIfam" id="TIGR02027">
    <property type="entry name" value="rpoA"/>
    <property type="match status" value="1"/>
</dbReference>
<dbReference type="InterPro" id="IPR011773">
    <property type="entry name" value="DNA-dir_RpoA"/>
</dbReference>
<dbReference type="GO" id="GO:0046983">
    <property type="term" value="F:protein dimerization activity"/>
    <property type="evidence" value="ECO:0007669"/>
    <property type="project" value="InterPro"/>
</dbReference>
<dbReference type="Pfam" id="PF01000">
    <property type="entry name" value="RNA_pol_A_bac"/>
    <property type="match status" value="1"/>
</dbReference>
<sequence length="305" mass="32877">MEQPIFEIKSEKKGDSSARFIISPLAAGYGNTLGVSLRRVLLSSLPGAAITKVKISGVKHQFSTMKGVKEDVLDFLLNLKKVRVVYTGEKPVKVSLSVKSAGEVKASDIKVPANVKIANPNLVLASLAKGAKLEATMEIESGVGYSSAEERATNTIGVIPLDAIFSPITRVDYKVEETRVGRLTNYDKLILEIATDGTMDAKSAVVESSKILVSYFNQIISPRKVKKPKLEKKESGLGPVGKLSVEEIGLPTRVANALVNAGYDTVEKLVKADMKELVKVRNLGEKSLKIIKIALSEKGVALDEK</sequence>
<evidence type="ECO:0000313" key="14">
    <source>
        <dbReference type="Proteomes" id="UP000034611"/>
    </source>
</evidence>
<evidence type="ECO:0000256" key="5">
    <source>
        <dbReference type="ARBA" id="ARBA00022679"/>
    </source>
</evidence>
<dbReference type="InterPro" id="IPR036643">
    <property type="entry name" value="RNApol_insert_sf"/>
</dbReference>
<dbReference type="SMART" id="SM00662">
    <property type="entry name" value="RPOLD"/>
    <property type="match status" value="1"/>
</dbReference>
<dbReference type="PATRIC" id="fig|1618585.3.peg.60"/>
<organism evidence="13 14">
    <name type="scientific">Candidatus Woesebacteria bacterium GW2011_GWC1_43_10b</name>
    <dbReference type="NCBI Taxonomy" id="1618585"/>
    <lineage>
        <taxon>Bacteria</taxon>
        <taxon>Candidatus Woeseibacteriota</taxon>
    </lineage>
</organism>
<dbReference type="NCBIfam" id="NF003519">
    <property type="entry name" value="PRK05182.2-5"/>
    <property type="match status" value="1"/>
</dbReference>
<comment type="function">
    <text evidence="11">DNA-dependent RNA polymerase catalyzes the transcription of DNA into RNA using the four ribonucleoside triphosphates as substrates.</text>
</comment>
<keyword evidence="6 11" id="KW-0548">Nucleotidyltransferase</keyword>
<dbReference type="SUPFAM" id="SSF47789">
    <property type="entry name" value="C-terminal domain of RNA polymerase alpha subunit"/>
    <property type="match status" value="1"/>
</dbReference>
<evidence type="ECO:0000256" key="1">
    <source>
        <dbReference type="ARBA" id="ARBA00007123"/>
    </source>
</evidence>
<protein>
    <recommendedName>
        <fullName evidence="3 11">DNA-directed RNA polymerase subunit alpha</fullName>
        <shortName evidence="11">RNAP subunit alpha</shortName>
        <ecNumber evidence="2 11">2.7.7.6</ecNumber>
    </recommendedName>
    <alternativeName>
        <fullName evidence="9 11">RNA polymerase subunit alpha</fullName>
    </alternativeName>
    <alternativeName>
        <fullName evidence="8 11">Transcriptase subunit alpha</fullName>
    </alternativeName>
</protein>
<dbReference type="GO" id="GO:0006351">
    <property type="term" value="P:DNA-templated transcription"/>
    <property type="evidence" value="ECO:0007669"/>
    <property type="project" value="UniProtKB-UniRule"/>
</dbReference>
<gene>
    <name evidence="11" type="primary">rpoA</name>
    <name evidence="13" type="ORF">UV56_C0002G0038</name>
</gene>
<dbReference type="GO" id="GO:0003899">
    <property type="term" value="F:DNA-directed RNA polymerase activity"/>
    <property type="evidence" value="ECO:0007669"/>
    <property type="project" value="UniProtKB-UniRule"/>
</dbReference>
<evidence type="ECO:0000256" key="2">
    <source>
        <dbReference type="ARBA" id="ARBA00012418"/>
    </source>
</evidence>
<evidence type="ECO:0000256" key="10">
    <source>
        <dbReference type="ARBA" id="ARBA00048552"/>
    </source>
</evidence>